<reference evidence="1 2" key="1">
    <citation type="submission" date="2019-01" db="EMBL/GenBank/DDBJ databases">
        <title>Ktedonosporobacter rubrisoli SCAWS-G2.</title>
        <authorList>
            <person name="Huang Y."/>
            <person name="Yan B."/>
        </authorList>
    </citation>
    <scope>NUCLEOTIDE SEQUENCE [LARGE SCALE GENOMIC DNA]</scope>
    <source>
        <strain evidence="1 2">SCAWS-G2</strain>
    </source>
</reference>
<protein>
    <submittedName>
        <fullName evidence="1">Nif11 family protein</fullName>
    </submittedName>
</protein>
<evidence type="ECO:0000313" key="1">
    <source>
        <dbReference type="EMBL" id="QBD82196.1"/>
    </source>
</evidence>
<keyword evidence="2" id="KW-1185">Reference proteome</keyword>
<dbReference type="EMBL" id="CP035758">
    <property type="protein sequence ID" value="QBD82196.1"/>
    <property type="molecule type" value="Genomic_DNA"/>
</dbReference>
<evidence type="ECO:0000313" key="2">
    <source>
        <dbReference type="Proteomes" id="UP000290365"/>
    </source>
</evidence>
<name>A0A4P6K3W7_KTERU</name>
<accession>A0A4P6K3W7</accession>
<dbReference type="Proteomes" id="UP000290365">
    <property type="component" value="Chromosome"/>
</dbReference>
<sequence>MEEQQLQQFVKRVSRDAALREELKSHPADVIVREGFSPRLTRVVMQLVPHLTLTQDFALDCSWWRC</sequence>
<gene>
    <name evidence="1" type="ORF">EPA93_41945</name>
</gene>
<dbReference type="RefSeq" id="WP_129893265.1">
    <property type="nucleotide sequence ID" value="NZ_CP035758.1"/>
</dbReference>
<dbReference type="AlphaFoldDB" id="A0A4P6K3W7"/>
<dbReference type="KEGG" id="kbs:EPA93_41945"/>
<proteinExistence type="predicted"/>
<organism evidence="1 2">
    <name type="scientific">Ktedonosporobacter rubrisoli</name>
    <dbReference type="NCBI Taxonomy" id="2509675"/>
    <lineage>
        <taxon>Bacteria</taxon>
        <taxon>Bacillati</taxon>
        <taxon>Chloroflexota</taxon>
        <taxon>Ktedonobacteria</taxon>
        <taxon>Ktedonobacterales</taxon>
        <taxon>Ktedonosporobacteraceae</taxon>
        <taxon>Ktedonosporobacter</taxon>
    </lineage>
</organism>